<proteinExistence type="predicted"/>
<dbReference type="GeneID" id="10506208"/>
<dbReference type="EMBL" id="GL870965">
    <property type="protein sequence ID" value="EGC39031.1"/>
    <property type="molecule type" value="Genomic_DNA"/>
</dbReference>
<dbReference type="PANTHER" id="PTHR35450:SF2">
    <property type="entry name" value="REVERSE TRANSCRIPTASE DOMAIN-CONTAINING PROTEIN"/>
    <property type="match status" value="1"/>
</dbReference>
<dbReference type="PANTHER" id="PTHR35450">
    <property type="entry name" value="REVERSE TRANSCRIPTASE DOMAIN-CONTAINING PROTEIN"/>
    <property type="match status" value="1"/>
</dbReference>
<dbReference type="InParanoid" id="F0ZAN6"/>
<dbReference type="OrthoDB" id="5962029at2759"/>
<accession>F0ZAN6</accession>
<keyword evidence="2" id="KW-1185">Reference proteome</keyword>
<dbReference type="InterPro" id="IPR008615">
    <property type="entry name" value="FNIP"/>
</dbReference>
<evidence type="ECO:0000313" key="1">
    <source>
        <dbReference type="EMBL" id="EGC39031.1"/>
    </source>
</evidence>
<dbReference type="KEGG" id="dpp:DICPUDRAFT_75441"/>
<gene>
    <name evidence="1" type="ORF">DICPUDRAFT_75441</name>
</gene>
<dbReference type="eggNOG" id="ENOG502RSNZ">
    <property type="taxonomic scope" value="Eukaryota"/>
</dbReference>
<protein>
    <submittedName>
        <fullName evidence="1">Uncharacterized protein</fullName>
    </submittedName>
</protein>
<sequence>MNELLSSLINLRVNEELKNSSNISDRLLYIVWNNIFLRNEIHKHILKFIKHSFVEFDKSRYDQFKDKSYITTLKWDGDLPDKNEFPPFLTDLYLCRFHKMLTPTTLPNTITTLTFGDKFNQVVPPGTLPNSIFIIRTQLLIFQTQFLDSDFAHYSNFKADTNAIPLPHHRYATACFYAEKLGIEIEFQRNGIWNIIPDPNPESDKDKDKDVYSNYDRIKKTFDNQSSKMASIIRKHTNSLLYNKVLSEDVGIGKKRLWRDYHKSWLHWMNGWVHIPPNVEATFWDAILSLLPNRISMVHRDSSYSADTRCILCSSADESIEHLVGGCTGMNKHGRIRRHDAVVTEISKSLIKHYEIPNVKNYSDPHITYSQSKDNEMTINIEIIRDICFKNSQSKISFIHPKFYIMFHFL</sequence>
<dbReference type="AlphaFoldDB" id="F0ZAN6"/>
<evidence type="ECO:0000313" key="2">
    <source>
        <dbReference type="Proteomes" id="UP000001064"/>
    </source>
</evidence>
<reference evidence="2" key="1">
    <citation type="journal article" date="2011" name="Genome Biol.">
        <title>Comparative genomics of the social amoebae Dictyostelium discoideum and Dictyostelium purpureum.</title>
        <authorList>
            <consortium name="US DOE Joint Genome Institute (JGI-PGF)"/>
            <person name="Sucgang R."/>
            <person name="Kuo A."/>
            <person name="Tian X."/>
            <person name="Salerno W."/>
            <person name="Parikh A."/>
            <person name="Feasley C.L."/>
            <person name="Dalin E."/>
            <person name="Tu H."/>
            <person name="Huang E."/>
            <person name="Barry K."/>
            <person name="Lindquist E."/>
            <person name="Shapiro H."/>
            <person name="Bruce D."/>
            <person name="Schmutz J."/>
            <person name="Salamov A."/>
            <person name="Fey P."/>
            <person name="Gaudet P."/>
            <person name="Anjard C."/>
            <person name="Babu M.M."/>
            <person name="Basu S."/>
            <person name="Bushmanova Y."/>
            <person name="van der Wel H."/>
            <person name="Katoh-Kurasawa M."/>
            <person name="Dinh C."/>
            <person name="Coutinho P.M."/>
            <person name="Saito T."/>
            <person name="Elias M."/>
            <person name="Schaap P."/>
            <person name="Kay R.R."/>
            <person name="Henrissat B."/>
            <person name="Eichinger L."/>
            <person name="Rivero F."/>
            <person name="Putnam N.H."/>
            <person name="West C.M."/>
            <person name="Loomis W.F."/>
            <person name="Chisholm R.L."/>
            <person name="Shaulsky G."/>
            <person name="Strassmann J.E."/>
            <person name="Queller D.C."/>
            <person name="Kuspa A."/>
            <person name="Grigoriev I.V."/>
        </authorList>
    </citation>
    <scope>NUCLEOTIDE SEQUENCE [LARGE SCALE GENOMIC DNA]</scope>
    <source>
        <strain evidence="2">QSDP1</strain>
    </source>
</reference>
<dbReference type="Proteomes" id="UP000001064">
    <property type="component" value="Unassembled WGS sequence"/>
</dbReference>
<organism evidence="1 2">
    <name type="scientific">Dictyostelium purpureum</name>
    <name type="common">Slime mold</name>
    <dbReference type="NCBI Taxonomy" id="5786"/>
    <lineage>
        <taxon>Eukaryota</taxon>
        <taxon>Amoebozoa</taxon>
        <taxon>Evosea</taxon>
        <taxon>Eumycetozoa</taxon>
        <taxon>Dictyostelia</taxon>
        <taxon>Dictyosteliales</taxon>
        <taxon>Dictyosteliaceae</taxon>
        <taxon>Dictyostelium</taxon>
    </lineage>
</organism>
<dbReference type="VEuPathDB" id="AmoebaDB:DICPUDRAFT_75441"/>
<name>F0ZAN6_DICPU</name>
<dbReference type="RefSeq" id="XP_003284484.1">
    <property type="nucleotide sequence ID" value="XM_003284436.1"/>
</dbReference>
<dbReference type="Pfam" id="PF05725">
    <property type="entry name" value="FNIP"/>
    <property type="match status" value="1"/>
</dbReference>